<reference evidence="1 2" key="1">
    <citation type="submission" date="2018-12" db="EMBL/GenBank/DDBJ databases">
        <authorList>
            <person name="Feng G."/>
            <person name="Zhu H."/>
        </authorList>
    </citation>
    <scope>NUCLEOTIDE SEQUENCE [LARGE SCALE GENOMIC DNA]</scope>
    <source>
        <strain evidence="1 2">LMG 26000</strain>
    </source>
</reference>
<dbReference type="OrthoDB" id="6624755at2"/>
<organism evidence="1 2">
    <name type="scientific">Hymenobacter perfusus</name>
    <dbReference type="NCBI Taxonomy" id="1236770"/>
    <lineage>
        <taxon>Bacteria</taxon>
        <taxon>Pseudomonadati</taxon>
        <taxon>Bacteroidota</taxon>
        <taxon>Cytophagia</taxon>
        <taxon>Cytophagales</taxon>
        <taxon>Hymenobacteraceae</taxon>
        <taxon>Hymenobacter</taxon>
    </lineage>
</organism>
<sequence>MTGSKLNPSYADLLRTPQWQYKRQQILARDEHRCRNCGATADLQVHHRQYHLLQYPGEFLAPWCYPTHLLITLCASCHRSGHASFRVPVFVI</sequence>
<protein>
    <recommendedName>
        <fullName evidence="3">HNH endonuclease</fullName>
    </recommendedName>
</protein>
<accession>A0A3R9MCR4</accession>
<name>A0A3R9MCR4_9BACT</name>
<dbReference type="EMBL" id="RWIU01000010">
    <property type="protein sequence ID" value="RSK38953.1"/>
    <property type="molecule type" value="Genomic_DNA"/>
</dbReference>
<evidence type="ECO:0000313" key="2">
    <source>
        <dbReference type="Proteomes" id="UP000270291"/>
    </source>
</evidence>
<evidence type="ECO:0000313" key="1">
    <source>
        <dbReference type="EMBL" id="RSK38953.1"/>
    </source>
</evidence>
<comment type="caution">
    <text evidence="1">The sequence shown here is derived from an EMBL/GenBank/DDBJ whole genome shotgun (WGS) entry which is preliminary data.</text>
</comment>
<gene>
    <name evidence="1" type="ORF">EI293_20750</name>
</gene>
<dbReference type="Proteomes" id="UP000270291">
    <property type="component" value="Unassembled WGS sequence"/>
</dbReference>
<dbReference type="AlphaFoldDB" id="A0A3R9MCR4"/>
<evidence type="ECO:0008006" key="3">
    <source>
        <dbReference type="Google" id="ProtNLM"/>
    </source>
</evidence>
<proteinExistence type="predicted"/>
<keyword evidence="2" id="KW-1185">Reference proteome</keyword>